<evidence type="ECO:0000313" key="6">
    <source>
        <dbReference type="EMBL" id="PFX28289.1"/>
    </source>
</evidence>
<dbReference type="PROSITE" id="PS50294">
    <property type="entry name" value="WD_REPEATS_REGION"/>
    <property type="match status" value="2"/>
</dbReference>
<feature type="compositionally biased region" description="Basic residues" evidence="5">
    <location>
        <begin position="314"/>
        <end position="324"/>
    </location>
</feature>
<dbReference type="PANTHER" id="PTHR14091:SF0">
    <property type="entry name" value="PERIODIC TRYPTOPHAN PROTEIN 1 HOMOLOG"/>
    <property type="match status" value="1"/>
</dbReference>
<dbReference type="AlphaFoldDB" id="A0A2B4SGS3"/>
<organism evidence="6 7">
    <name type="scientific">Stylophora pistillata</name>
    <name type="common">Smooth cauliflower coral</name>
    <dbReference type="NCBI Taxonomy" id="50429"/>
    <lineage>
        <taxon>Eukaryota</taxon>
        <taxon>Metazoa</taxon>
        <taxon>Cnidaria</taxon>
        <taxon>Anthozoa</taxon>
        <taxon>Hexacorallia</taxon>
        <taxon>Scleractinia</taxon>
        <taxon>Astrocoeniina</taxon>
        <taxon>Pocilloporidae</taxon>
        <taxon>Stylophora</taxon>
    </lineage>
</organism>
<dbReference type="STRING" id="50429.A0A2B4SGS3"/>
<dbReference type="GO" id="GO:0005634">
    <property type="term" value="C:nucleus"/>
    <property type="evidence" value="ECO:0007669"/>
    <property type="project" value="TreeGrafter"/>
</dbReference>
<dbReference type="InterPro" id="IPR019775">
    <property type="entry name" value="WD40_repeat_CS"/>
</dbReference>
<evidence type="ECO:0000256" key="5">
    <source>
        <dbReference type="SAM" id="MobiDB-lite"/>
    </source>
</evidence>
<evidence type="ECO:0000256" key="2">
    <source>
        <dbReference type="ARBA" id="ARBA00022574"/>
    </source>
</evidence>
<dbReference type="SMART" id="SM00320">
    <property type="entry name" value="WD40"/>
    <property type="match status" value="3"/>
</dbReference>
<dbReference type="PANTHER" id="PTHR14091">
    <property type="entry name" value="PERIODIC TRYPTOPHAN PROTEIN 1"/>
    <property type="match status" value="1"/>
</dbReference>
<keyword evidence="2 4" id="KW-0853">WD repeat</keyword>
<dbReference type="PROSITE" id="PS50082">
    <property type="entry name" value="WD_REPEATS_2"/>
    <property type="match status" value="2"/>
</dbReference>
<reference evidence="7" key="1">
    <citation type="journal article" date="2017" name="bioRxiv">
        <title>Comparative analysis of the genomes of Stylophora pistillata and Acropora digitifera provides evidence for extensive differences between species of corals.</title>
        <authorList>
            <person name="Voolstra C.R."/>
            <person name="Li Y."/>
            <person name="Liew Y.J."/>
            <person name="Baumgarten S."/>
            <person name="Zoccola D."/>
            <person name="Flot J.-F."/>
            <person name="Tambutte S."/>
            <person name="Allemand D."/>
            <person name="Aranda M."/>
        </authorList>
    </citation>
    <scope>NUCLEOTIDE SEQUENCE [LARGE SCALE GENOMIC DNA]</scope>
</reference>
<feature type="compositionally biased region" description="Basic and acidic residues" evidence="5">
    <location>
        <begin position="275"/>
        <end position="288"/>
    </location>
</feature>
<dbReference type="PROSITE" id="PS00678">
    <property type="entry name" value="WD_REPEATS_1"/>
    <property type="match status" value="2"/>
</dbReference>
<keyword evidence="7" id="KW-1185">Reference proteome</keyword>
<keyword evidence="1" id="KW-0597">Phosphoprotein</keyword>
<accession>A0A2B4SGS3</accession>
<dbReference type="InterPro" id="IPR015943">
    <property type="entry name" value="WD40/YVTN_repeat-like_dom_sf"/>
</dbReference>
<evidence type="ECO:0000256" key="3">
    <source>
        <dbReference type="ARBA" id="ARBA00022737"/>
    </source>
</evidence>
<dbReference type="Pfam" id="PF00400">
    <property type="entry name" value="WD40"/>
    <property type="match status" value="3"/>
</dbReference>
<dbReference type="EMBL" id="LSMT01000086">
    <property type="protein sequence ID" value="PFX28289.1"/>
    <property type="molecule type" value="Genomic_DNA"/>
</dbReference>
<dbReference type="InterPro" id="IPR036322">
    <property type="entry name" value="WD40_repeat_dom_sf"/>
</dbReference>
<proteinExistence type="predicted"/>
<dbReference type="InterPro" id="IPR020472">
    <property type="entry name" value="WD40_PAC1"/>
</dbReference>
<evidence type="ECO:0000256" key="1">
    <source>
        <dbReference type="ARBA" id="ARBA00022553"/>
    </source>
</evidence>
<feature type="region of interest" description="Disordered" evidence="5">
    <location>
        <begin position="262"/>
        <end position="324"/>
    </location>
</feature>
<dbReference type="SUPFAM" id="SSF50978">
    <property type="entry name" value="WD40 repeat-like"/>
    <property type="match status" value="1"/>
</dbReference>
<dbReference type="Proteomes" id="UP000225706">
    <property type="component" value="Unassembled WGS sequence"/>
</dbReference>
<evidence type="ECO:0000256" key="4">
    <source>
        <dbReference type="PROSITE-ProRule" id="PRU00221"/>
    </source>
</evidence>
<protein>
    <submittedName>
        <fullName evidence="6">Periodic tryptophan protein 1-like</fullName>
    </submittedName>
</protein>
<dbReference type="InterPro" id="IPR044285">
    <property type="entry name" value="PWP1"/>
</dbReference>
<dbReference type="GO" id="GO:0006364">
    <property type="term" value="P:rRNA processing"/>
    <property type="evidence" value="ECO:0007669"/>
    <property type="project" value="InterPro"/>
</dbReference>
<keyword evidence="3" id="KW-0677">Repeat</keyword>
<dbReference type="InterPro" id="IPR001680">
    <property type="entry name" value="WD40_rpt"/>
</dbReference>
<comment type="caution">
    <text evidence="6">The sequence shown here is derived from an EMBL/GenBank/DDBJ whole genome shotgun (WGS) entry which is preliminary data.</text>
</comment>
<feature type="repeat" description="WD" evidence="4">
    <location>
        <begin position="166"/>
        <end position="208"/>
    </location>
</feature>
<dbReference type="OrthoDB" id="270624at2759"/>
<evidence type="ECO:0000313" key="7">
    <source>
        <dbReference type="Proteomes" id="UP000225706"/>
    </source>
</evidence>
<feature type="compositionally biased region" description="Low complexity" evidence="5">
    <location>
        <begin position="294"/>
        <end position="303"/>
    </location>
</feature>
<feature type="repeat" description="WD" evidence="4">
    <location>
        <begin position="38"/>
        <end position="80"/>
    </location>
</feature>
<gene>
    <name evidence="6" type="primary">PWP1</name>
    <name evidence="6" type="ORF">AWC38_SpisGene7007</name>
</gene>
<sequence length="324" mass="35917">MEPYIDIWDIDLVDTMEPVVSLGRRKRKKSKKKSRNSEEGHSDAVLDLSWNHLVRNVLASASADHSVILWDLSQPKPVHMLRHHKDKVQSLQWHPYESQSLLTGSFDKKAKVVDCRSPEVSSAIYRPIACIMNKEGVQLTRQGEVSTEDGHVFCCDVRADGPVFTLKAHDNAIPGLALSSQVPGCLVTASADETVKVWDIQDNKPSFVASKNLQIGRILHTSCCPDSPFVFSFGGEKQGLRVIDFTESNLVGRQFATRQRLVPTTNKAPGEETVDPTHEPLESVEKANPEPMEEQTAAEAMAALSLGATMSSGHSKKKKKKRRK</sequence>
<dbReference type="Gene3D" id="2.130.10.10">
    <property type="entry name" value="YVTN repeat-like/Quinoprotein amine dehydrogenase"/>
    <property type="match status" value="2"/>
</dbReference>
<dbReference type="PRINTS" id="PR00320">
    <property type="entry name" value="GPROTEINBRPT"/>
</dbReference>
<name>A0A2B4SGS3_STYPI</name>